<sequence>MSEFDMYQLVNIPQTDIISTETDIIKEVYSASHIIQLPYLTAVAWLNMTCGLSRYNVHSKQQIYQSSAMGCCIINLALSALYTIEELKYPVLH</sequence>
<evidence type="ECO:0000313" key="1">
    <source>
        <dbReference type="EMBL" id="CAD1541992.1"/>
    </source>
</evidence>
<reference evidence="1" key="1">
    <citation type="submission" date="2020-07" db="EMBL/GenBank/DDBJ databases">
        <authorList>
            <person name="Ferguson B K."/>
        </authorList>
    </citation>
    <scope>NUCLEOTIDE SEQUENCE</scope>
    <source>
        <strain evidence="1">L06</strain>
    </source>
</reference>
<dbReference type="EMBL" id="CADCXW020000009">
    <property type="protein sequence ID" value="CAD1541992.1"/>
    <property type="molecule type" value="Genomic_DNA"/>
</dbReference>
<organism evidence="1">
    <name type="scientific">Bracon brevicornis</name>
    <dbReference type="NCBI Taxonomy" id="1563983"/>
    <lineage>
        <taxon>Eukaryota</taxon>
        <taxon>Metazoa</taxon>
        <taxon>Ecdysozoa</taxon>
        <taxon>Arthropoda</taxon>
        <taxon>Hexapoda</taxon>
        <taxon>Insecta</taxon>
        <taxon>Pterygota</taxon>
        <taxon>Neoptera</taxon>
        <taxon>Endopterygota</taxon>
        <taxon>Hymenoptera</taxon>
        <taxon>Apocrita</taxon>
        <taxon>Ichneumonoidea</taxon>
        <taxon>Braconidae</taxon>
        <taxon>Braconinae</taxon>
        <taxon>Bracon</taxon>
    </lineage>
</organism>
<name>A0A6V7IWF1_9HYME</name>
<dbReference type="AlphaFoldDB" id="A0A6V7IWF1"/>
<accession>A0A6V7IWF1</accession>
<gene>
    <name evidence="1" type="ORF">BBRV_LOCUS31764</name>
</gene>
<proteinExistence type="predicted"/>
<protein>
    <submittedName>
        <fullName evidence="1">Uncharacterized protein</fullName>
    </submittedName>
</protein>